<keyword evidence="1" id="KW-0804">Transcription</keyword>
<dbReference type="Proteomes" id="UP000749646">
    <property type="component" value="Unassembled WGS sequence"/>
</dbReference>
<organism evidence="2 3">
    <name type="scientific">Modicella reniformis</name>
    <dbReference type="NCBI Taxonomy" id="1440133"/>
    <lineage>
        <taxon>Eukaryota</taxon>
        <taxon>Fungi</taxon>
        <taxon>Fungi incertae sedis</taxon>
        <taxon>Mucoromycota</taxon>
        <taxon>Mortierellomycotina</taxon>
        <taxon>Mortierellomycetes</taxon>
        <taxon>Mortierellales</taxon>
        <taxon>Mortierellaceae</taxon>
        <taxon>Modicella</taxon>
    </lineage>
</organism>
<dbReference type="GO" id="GO:0071819">
    <property type="term" value="C:DUBm complex"/>
    <property type="evidence" value="ECO:0007669"/>
    <property type="project" value="UniProtKB-UniRule"/>
</dbReference>
<keyword evidence="1" id="KW-0509">mRNA transport</keyword>
<dbReference type="HAMAP" id="MF_03046">
    <property type="entry name" value="ENY2_Sus1"/>
    <property type="match status" value="1"/>
</dbReference>
<comment type="function">
    <text evidence="1">Involved in mRNA export coupled transcription activation by association with both the TREX-2 and the SAGA complexes. At the promoters, SAGA is required for recruitment of the basal transcription machinery. It influences RNA polymerase II transcriptional activity through different activities such as TBP interaction and promoter selectivity, interaction with transcription activators, and chromatin modification through histone acetylation and deubiquitination. Within the SAGA complex, participates to a subcomplex required for deubiquitination of H2B and for the maintenance of steady-state H3 methylation levels. The TREX-2 complex functions in docking export-competent ribonucleoprotein particles (mRNPs) to the nuclear entrance of the nuclear pore complex (nuclear basket). TREX-2 participates in mRNA export and accurate chromatin positioning in the nucleus by tethering genes to the nuclear periphery. May also be involved in cytoplasmic mRNA decay by interaction with components of P-bodies.</text>
</comment>
<keyword evidence="1" id="KW-0963">Cytoplasm</keyword>
<dbReference type="GO" id="GO:0006406">
    <property type="term" value="P:mRNA export from nucleus"/>
    <property type="evidence" value="ECO:0007669"/>
    <property type="project" value="UniProtKB-UniRule"/>
</dbReference>
<dbReference type="GO" id="GO:0070390">
    <property type="term" value="C:transcription export complex 2"/>
    <property type="evidence" value="ECO:0007669"/>
    <property type="project" value="UniProtKB-UniRule"/>
</dbReference>
<keyword evidence="1" id="KW-0156">Chromatin regulator</keyword>
<dbReference type="GO" id="GO:0015031">
    <property type="term" value="P:protein transport"/>
    <property type="evidence" value="ECO:0007669"/>
    <property type="project" value="UniProtKB-KW"/>
</dbReference>
<dbReference type="InterPro" id="IPR038212">
    <property type="entry name" value="TF_EnY2_sf"/>
</dbReference>
<keyword evidence="1" id="KW-0010">Activator</keyword>
<dbReference type="InterPro" id="IPR018783">
    <property type="entry name" value="TF_ENY2"/>
</dbReference>
<dbReference type="PANTHER" id="PTHR12514">
    <property type="entry name" value="ENHANCER OF YELLOW 2 TRANSCRIPTION FACTOR"/>
    <property type="match status" value="1"/>
</dbReference>
<dbReference type="OrthoDB" id="6221744at2759"/>
<dbReference type="GO" id="GO:0006325">
    <property type="term" value="P:chromatin organization"/>
    <property type="evidence" value="ECO:0007669"/>
    <property type="project" value="UniProtKB-KW"/>
</dbReference>
<dbReference type="GO" id="GO:0005654">
    <property type="term" value="C:nucleoplasm"/>
    <property type="evidence" value="ECO:0007669"/>
    <property type="project" value="UniProtKB-SubCell"/>
</dbReference>
<dbReference type="GO" id="GO:0003713">
    <property type="term" value="F:transcription coactivator activity"/>
    <property type="evidence" value="ECO:0007669"/>
    <property type="project" value="UniProtKB-UniRule"/>
</dbReference>
<comment type="subunit">
    <text evidence="1">Component of the nuclear pore complex (NPC)-associated TREX-2 complex (transcription and export complex 2), composed of at least SUS1, SAC3, THP1, SEM1, and CDC31. TREX-2 contains 2 SUS1 chains. The TREX-2 complex interacts with the nucleoporin NUP1. Component of the 1.8 MDa SAGA transcription coactivator-HAT complex. SAGA is built of 5 distinct domains with specialized functions. Within the SAGA complex, SUS1, SGF11, SGF73 and UBP8 form an additional subcomplex of SAGA called the DUB module (deubiquitination module). Interacts directly with THP1, SAC3, SGF11, and with the RNA polymerase II.</text>
</comment>
<dbReference type="AlphaFoldDB" id="A0A9P6MLM6"/>
<protein>
    <recommendedName>
        <fullName evidence="1">Transcription and mRNA export factor SUS1</fullName>
    </recommendedName>
</protein>
<keyword evidence="1" id="KW-0811">Translocation</keyword>
<dbReference type="Gene3D" id="1.10.246.140">
    <property type="match status" value="1"/>
</dbReference>
<evidence type="ECO:0000313" key="3">
    <source>
        <dbReference type="Proteomes" id="UP000749646"/>
    </source>
</evidence>
<keyword evidence="1" id="KW-0653">Protein transport</keyword>
<keyword evidence="1" id="KW-0805">Transcription regulation</keyword>
<reference evidence="2" key="1">
    <citation type="journal article" date="2020" name="Fungal Divers.">
        <title>Resolving the Mortierellaceae phylogeny through synthesis of multi-gene phylogenetics and phylogenomics.</title>
        <authorList>
            <person name="Vandepol N."/>
            <person name="Liber J."/>
            <person name="Desiro A."/>
            <person name="Na H."/>
            <person name="Kennedy M."/>
            <person name="Barry K."/>
            <person name="Grigoriev I.V."/>
            <person name="Miller A.N."/>
            <person name="O'Donnell K."/>
            <person name="Stajich J.E."/>
            <person name="Bonito G."/>
        </authorList>
    </citation>
    <scope>NUCLEOTIDE SEQUENCE</scope>
    <source>
        <strain evidence="2">MES-2147</strain>
    </source>
</reference>
<dbReference type="GO" id="GO:0006368">
    <property type="term" value="P:transcription elongation by RNA polymerase II"/>
    <property type="evidence" value="ECO:0007669"/>
    <property type="project" value="UniProtKB-UniRule"/>
</dbReference>
<dbReference type="GO" id="GO:0000932">
    <property type="term" value="C:P-body"/>
    <property type="evidence" value="ECO:0007669"/>
    <property type="project" value="UniProtKB-SubCell"/>
</dbReference>
<sequence>MSSVTNDQLRSILYRDLVESGRRDQLVELLRARLIDSGWRDDLKAYTKEKIQSRENTMSVDEIIEEVSPHARDSVPDKVKTELLTQISAFIEDTL</sequence>
<accession>A0A9P6MLM6</accession>
<dbReference type="EMBL" id="JAAAHW010000088">
    <property type="protein sequence ID" value="KAG0006604.1"/>
    <property type="molecule type" value="Genomic_DNA"/>
</dbReference>
<proteinExistence type="inferred from homology"/>
<evidence type="ECO:0000313" key="2">
    <source>
        <dbReference type="EMBL" id="KAG0006604.1"/>
    </source>
</evidence>
<evidence type="ECO:0000256" key="1">
    <source>
        <dbReference type="HAMAP-Rule" id="MF_03046"/>
    </source>
</evidence>
<comment type="similarity">
    <text evidence="1">Belongs to the ENY2 family.</text>
</comment>
<dbReference type="GO" id="GO:0005643">
    <property type="term" value="C:nuclear pore"/>
    <property type="evidence" value="ECO:0007669"/>
    <property type="project" value="UniProtKB-UniRule"/>
</dbReference>
<gene>
    <name evidence="1" type="primary">SUS1</name>
    <name evidence="2" type="ORF">BGZ65_006184</name>
</gene>
<comment type="caution">
    <text evidence="2">The sequence shown here is derived from an EMBL/GenBank/DDBJ whole genome shotgun (WGS) entry which is preliminary data.</text>
</comment>
<dbReference type="GO" id="GO:0000124">
    <property type="term" value="C:SAGA complex"/>
    <property type="evidence" value="ECO:0007669"/>
    <property type="project" value="UniProtKB-UniRule"/>
</dbReference>
<keyword evidence="3" id="KW-1185">Reference proteome</keyword>
<dbReference type="Pfam" id="PF10163">
    <property type="entry name" value="EnY2"/>
    <property type="match status" value="1"/>
</dbReference>
<keyword evidence="1" id="KW-0539">Nucleus</keyword>
<name>A0A9P6MLM6_9FUNG</name>
<comment type="subcellular location">
    <subcellularLocation>
        <location evidence="1">Nucleus</location>
        <location evidence="1">Nucleoplasm</location>
    </subcellularLocation>
    <subcellularLocation>
        <location evidence="1">Cytoplasm</location>
        <location evidence="1">P-body</location>
    </subcellularLocation>
</comment>
<keyword evidence="1" id="KW-0813">Transport</keyword>